<feature type="non-terminal residue" evidence="2">
    <location>
        <position position="86"/>
    </location>
</feature>
<evidence type="ECO:0000313" key="3">
    <source>
        <dbReference type="Proteomes" id="UP000479000"/>
    </source>
</evidence>
<reference evidence="2 3" key="1">
    <citation type="submission" date="2020-02" db="EMBL/GenBank/DDBJ databases">
        <authorList>
            <person name="Ferguson B K."/>
        </authorList>
    </citation>
    <scope>NUCLEOTIDE SEQUENCE [LARGE SCALE GENOMIC DNA]</scope>
</reference>
<dbReference type="AlphaFoldDB" id="A0A6H5H042"/>
<name>A0A6H5H042_9HEMI</name>
<gene>
    <name evidence="2" type="ORF">NTEN_LOCUS14082</name>
</gene>
<keyword evidence="3" id="KW-1185">Reference proteome</keyword>
<evidence type="ECO:0000313" key="2">
    <source>
        <dbReference type="EMBL" id="CAB0008875.1"/>
    </source>
</evidence>
<feature type="region of interest" description="Disordered" evidence="1">
    <location>
        <begin position="1"/>
        <end position="29"/>
    </location>
</feature>
<organism evidence="2 3">
    <name type="scientific">Nesidiocoris tenuis</name>
    <dbReference type="NCBI Taxonomy" id="355587"/>
    <lineage>
        <taxon>Eukaryota</taxon>
        <taxon>Metazoa</taxon>
        <taxon>Ecdysozoa</taxon>
        <taxon>Arthropoda</taxon>
        <taxon>Hexapoda</taxon>
        <taxon>Insecta</taxon>
        <taxon>Pterygota</taxon>
        <taxon>Neoptera</taxon>
        <taxon>Paraneoptera</taxon>
        <taxon>Hemiptera</taxon>
        <taxon>Heteroptera</taxon>
        <taxon>Panheteroptera</taxon>
        <taxon>Cimicomorpha</taxon>
        <taxon>Miridae</taxon>
        <taxon>Dicyphina</taxon>
        <taxon>Nesidiocoris</taxon>
    </lineage>
</organism>
<dbReference type="EMBL" id="CADCXU010021070">
    <property type="protein sequence ID" value="CAB0008875.1"/>
    <property type="molecule type" value="Genomic_DNA"/>
</dbReference>
<dbReference type="Proteomes" id="UP000479000">
    <property type="component" value="Unassembled WGS sequence"/>
</dbReference>
<protein>
    <submittedName>
        <fullName evidence="2">Uncharacterized protein</fullName>
    </submittedName>
</protein>
<sequence>MENSRPSVPEKEGNGVKSTARRCARGFSDSSCPLNKALQSMHGNTRGAIYYNNNSGRKSVISSKILLQYIIEPEEDFFFGKSIRTS</sequence>
<accession>A0A6H5H042</accession>
<proteinExistence type="predicted"/>
<evidence type="ECO:0000256" key="1">
    <source>
        <dbReference type="SAM" id="MobiDB-lite"/>
    </source>
</evidence>